<geneLocation type="plasmid" evidence="1 4">
    <name>pHTIA</name>
</geneLocation>
<reference evidence="1 4" key="3">
    <citation type="journal article" date="2014" name="Environ. Microbiol.">
        <title>Halorhabdus tiamatea: proteogenomics and glycosidase activity measurements identify the first cultivated euryarchaeon from a deep-sea anoxic brine lake as potential polysaccharide degrader.</title>
        <authorList>
            <person name="Werner J."/>
            <person name="Ferrer M."/>
            <person name="Michel G."/>
            <person name="Mann A.J."/>
            <person name="Huang S."/>
            <person name="Juarez S."/>
            <person name="Ciordia S."/>
            <person name="Albar J.P."/>
            <person name="Alcaide M."/>
            <person name="La Cono V."/>
            <person name="Yakimov M.M."/>
            <person name="Antunes A."/>
            <person name="Taborda M."/>
            <person name="Da Costa M.S."/>
            <person name="Amann R.I."/>
            <person name="Gloeckner F.O."/>
            <person name="Golyshina O.V."/>
            <person name="Golyshin P.N."/>
            <person name="Teeling H."/>
        </authorList>
    </citation>
    <scope>NUCLEOTIDE SEQUENCE [LARGE SCALE GENOMIC DNA]</scope>
    <source>
        <strain evidence="4">SARL4B</strain>
        <strain evidence="1">Type strain: SARL4B</strain>
        <plasmid evidence="1">pHTIA</plasmid>
    </source>
</reference>
<reference evidence="2 3" key="2">
    <citation type="journal article" date="2013" name="PLoS ONE">
        <title>INDIGO - INtegrated Data Warehouse of MIcrobial GenOmes with Examples from the Red Sea Extremophiles.</title>
        <authorList>
            <person name="Alam I."/>
            <person name="Antunes A."/>
            <person name="Kamau A.A."/>
            <person name="Ba Alawi W."/>
            <person name="Kalkatawi M."/>
            <person name="Stingl U."/>
            <person name="Bajic V.B."/>
        </authorList>
    </citation>
    <scope>NUCLEOTIDE SEQUENCE [LARGE SCALE GENOMIC DNA]</scope>
    <source>
        <strain evidence="2 3">SARL4B</strain>
    </source>
</reference>
<protein>
    <submittedName>
        <fullName evidence="1">Sigma-70 like region 4 HTH domain-containing pro tein</fullName>
    </submittedName>
    <submittedName>
        <fullName evidence="2">Sigma-70 like region 4 HTH domain-containing protein</fullName>
    </submittedName>
</protein>
<evidence type="ECO:0000313" key="3">
    <source>
        <dbReference type="Proteomes" id="UP000003861"/>
    </source>
</evidence>
<dbReference type="RefSeq" id="WP_008524598.1">
    <property type="nucleotide sequence ID" value="NC_021913.1"/>
</dbReference>
<evidence type="ECO:0000313" key="1">
    <source>
        <dbReference type="EMBL" id="CCQ35080.1"/>
    </source>
</evidence>
<dbReference type="Proteomes" id="UP000003861">
    <property type="component" value="Unassembled WGS sequence"/>
</dbReference>
<name>F7PGX5_9EURY</name>
<proteinExistence type="predicted"/>
<dbReference type="KEGG" id="hti:HTIA_p2978"/>
<gene>
    <name evidence="2" type="ORF">HLRTI_001427</name>
    <name evidence="1" type="ORF">HTIA_p2978</name>
</gene>
<dbReference type="OrthoDB" id="317279at2157"/>
<keyword evidence="4" id="KW-1185">Reference proteome</keyword>
<accession>F7PGX5</accession>
<sequence length="223" mass="25001">MYEVCGEKELKVILALDPGDSISGVARKIDENRETIRRVVNSLEEAGYVAYDDGLHLIDQTLRDAGLEFLTASADISPPSISEAYVLPQFAGMEYAYTGIDAVYVWTRGGYQVARDPEDYPLFIAVHESDLDAWTAFFDRFEIPTAEERLPAADLDGSIQVVLKPRPQIEAERVDGRPVIPLEETVAFANEHYAHFQSALDMLGHMYDSVDTDANYRQTDVEF</sequence>
<dbReference type="AlphaFoldDB" id="F7PGX5"/>
<dbReference type="eggNOG" id="arCOG06166">
    <property type="taxonomic scope" value="Archaea"/>
</dbReference>
<evidence type="ECO:0000313" key="4">
    <source>
        <dbReference type="Proteomes" id="UP000015381"/>
    </source>
</evidence>
<organism evidence="2 3">
    <name type="scientific">Halorhabdus tiamatea SARL4B</name>
    <dbReference type="NCBI Taxonomy" id="1033806"/>
    <lineage>
        <taxon>Archaea</taxon>
        <taxon>Methanobacteriati</taxon>
        <taxon>Methanobacteriota</taxon>
        <taxon>Stenosarchaea group</taxon>
        <taxon>Halobacteria</taxon>
        <taxon>Halobacteriales</taxon>
        <taxon>Haloarculaceae</taxon>
        <taxon>Halorhabdus</taxon>
    </lineage>
</organism>
<dbReference type="EMBL" id="AFNT02000013">
    <property type="protein sequence ID" value="ERJ06540.1"/>
    <property type="molecule type" value="Genomic_DNA"/>
</dbReference>
<evidence type="ECO:0000313" key="2">
    <source>
        <dbReference type="EMBL" id="ERJ06540.1"/>
    </source>
</evidence>
<keyword evidence="1" id="KW-0614">Plasmid</keyword>
<reference evidence="2 3" key="1">
    <citation type="journal article" date="2011" name="J. Bacteriol.">
        <title>Genome sequence of Halorhabdus tiamatea, the first archaeon isolated from a deep-sea anoxic brine lake.</title>
        <authorList>
            <person name="Antunes A."/>
            <person name="Alam I."/>
            <person name="Bajic V.B."/>
            <person name="Stingl U."/>
        </authorList>
    </citation>
    <scope>NUCLEOTIDE SEQUENCE [LARGE SCALE GENOMIC DNA]</scope>
    <source>
        <strain evidence="2 3">SARL4B</strain>
    </source>
</reference>
<dbReference type="EMBL" id="HF571521">
    <property type="protein sequence ID" value="CCQ35080.1"/>
    <property type="molecule type" value="Genomic_DNA"/>
</dbReference>
<dbReference type="GeneID" id="23797532"/>
<dbReference type="Proteomes" id="UP000015381">
    <property type="component" value="Plasmid pHTIA"/>
</dbReference>
<dbReference type="HOGENOM" id="CLU_1105194_0_0_2"/>
<dbReference type="PATRIC" id="fig|1033806.12.peg.2970"/>